<organism evidence="4 5">
    <name type="scientific">Luteitalea pratensis</name>
    <dbReference type="NCBI Taxonomy" id="1855912"/>
    <lineage>
        <taxon>Bacteria</taxon>
        <taxon>Pseudomonadati</taxon>
        <taxon>Acidobacteriota</taxon>
        <taxon>Vicinamibacteria</taxon>
        <taxon>Vicinamibacterales</taxon>
        <taxon>Vicinamibacteraceae</taxon>
        <taxon>Luteitalea</taxon>
    </lineage>
</organism>
<keyword evidence="5" id="KW-1185">Reference proteome</keyword>
<dbReference type="InterPro" id="IPR050471">
    <property type="entry name" value="AB_hydrolase"/>
</dbReference>
<evidence type="ECO:0000313" key="5">
    <source>
        <dbReference type="Proteomes" id="UP000076079"/>
    </source>
</evidence>
<dbReference type="EMBL" id="CP015136">
    <property type="protein sequence ID" value="AMY06883.1"/>
    <property type="molecule type" value="Genomic_DNA"/>
</dbReference>
<evidence type="ECO:0000259" key="3">
    <source>
        <dbReference type="PROSITE" id="PS51755"/>
    </source>
</evidence>
<reference evidence="5" key="2">
    <citation type="submission" date="2016-04" db="EMBL/GenBank/DDBJ databases">
        <title>First Complete Genome Sequence of a Subdivision 6 Acidobacterium.</title>
        <authorList>
            <person name="Huang S."/>
            <person name="Vieira S."/>
            <person name="Bunk B."/>
            <person name="Riedel T."/>
            <person name="Sproeer C."/>
            <person name="Overmann J."/>
        </authorList>
    </citation>
    <scope>NUCLEOTIDE SEQUENCE [LARGE SCALE GENOMIC DNA]</scope>
    <source>
        <strain evidence="5">DSM 100886 HEG_-6_39</strain>
    </source>
</reference>
<dbReference type="PROSITE" id="PS51755">
    <property type="entry name" value="OMPR_PHOB"/>
    <property type="match status" value="1"/>
</dbReference>
<dbReference type="STRING" id="1855912.LuPra_00043"/>
<dbReference type="Pfam" id="PF12146">
    <property type="entry name" value="Hydrolase_4"/>
    <property type="match status" value="1"/>
</dbReference>
<dbReference type="PANTHER" id="PTHR43433">
    <property type="entry name" value="HYDROLASE, ALPHA/BETA FOLD FAMILY PROTEIN"/>
    <property type="match status" value="1"/>
</dbReference>
<dbReference type="AlphaFoldDB" id="A0A143PF24"/>
<dbReference type="SMART" id="SM00862">
    <property type="entry name" value="Trans_reg_C"/>
    <property type="match status" value="1"/>
</dbReference>
<dbReference type="InterPro" id="IPR016032">
    <property type="entry name" value="Sig_transdc_resp-reg_C-effctor"/>
</dbReference>
<dbReference type="GO" id="GO:0006355">
    <property type="term" value="P:regulation of DNA-templated transcription"/>
    <property type="evidence" value="ECO:0007669"/>
    <property type="project" value="InterPro"/>
</dbReference>
<dbReference type="CDD" id="cd00383">
    <property type="entry name" value="trans_reg_C"/>
    <property type="match status" value="1"/>
</dbReference>
<sequence>MTQSRPSNAYRFGPFQLDVRERRLSRGCDVIPLRLKVFDTLRVLVENAGRLVTKQELLDAVWPETSVEENNLNHNVSVLRKALGDRATGEHYIETVPRVGYRFVAPVEGAVPQTTAAVASATKARQEIRYCTTNDGVRLAYATTGNGPPLVKASNWLTHLDFEWGSPIWRHWHAALSLHHRLVRYDERGNGMSQRDVPDVNFDTWVRDLEAVIDAAGLDRFPLLGISRGGPIAIAYAVRHPERVTHLVLYGAFAAGLNHVGKPHELEARHALVSLMRLGWGLNNPAFCKMFTCRFIPQATPEHEQWLDELQRVSTSPENAARLMERDDDIDVRPLLAHVKAPTLVIHCDRDRAVPPEEGRLLAAEIPGARYVSLPSANHLMLEEEPAWSLFLEELGLFLNW</sequence>
<dbReference type="EC" id="3.1.1.2" evidence="4"/>
<gene>
    <name evidence="4" type="ORF">LuPra_00043</name>
</gene>
<dbReference type="SUPFAM" id="SSF46894">
    <property type="entry name" value="C-terminal effector domain of the bipartite response regulators"/>
    <property type="match status" value="1"/>
</dbReference>
<dbReference type="Gene3D" id="1.10.10.10">
    <property type="entry name" value="Winged helix-like DNA-binding domain superfamily/Winged helix DNA-binding domain"/>
    <property type="match status" value="1"/>
</dbReference>
<evidence type="ECO:0000256" key="2">
    <source>
        <dbReference type="PROSITE-ProRule" id="PRU01091"/>
    </source>
</evidence>
<dbReference type="SUPFAM" id="SSF53474">
    <property type="entry name" value="alpha/beta-Hydrolases"/>
    <property type="match status" value="1"/>
</dbReference>
<dbReference type="OrthoDB" id="107624at2"/>
<dbReference type="Proteomes" id="UP000076079">
    <property type="component" value="Chromosome"/>
</dbReference>
<dbReference type="GO" id="GO:0000160">
    <property type="term" value="P:phosphorelay signal transduction system"/>
    <property type="evidence" value="ECO:0007669"/>
    <property type="project" value="InterPro"/>
</dbReference>
<dbReference type="InterPro" id="IPR001867">
    <property type="entry name" value="OmpR/PhoB-type_DNA-bd"/>
</dbReference>
<dbReference type="InterPro" id="IPR022742">
    <property type="entry name" value="Hydrolase_4"/>
</dbReference>
<protein>
    <submittedName>
        <fullName evidence="4">Arylesterase</fullName>
        <ecNumber evidence="4">3.1.1.2</ecNumber>
    </submittedName>
</protein>
<dbReference type="Gene3D" id="3.40.50.1820">
    <property type="entry name" value="alpha/beta hydrolase"/>
    <property type="match status" value="1"/>
</dbReference>
<dbReference type="PATRIC" id="fig|1813736.3.peg.42"/>
<dbReference type="PANTHER" id="PTHR43433:SF5">
    <property type="entry name" value="AB HYDROLASE-1 DOMAIN-CONTAINING PROTEIN"/>
    <property type="match status" value="1"/>
</dbReference>
<name>A0A143PF24_LUTPR</name>
<dbReference type="InterPro" id="IPR000073">
    <property type="entry name" value="AB_hydrolase_1"/>
</dbReference>
<dbReference type="KEGG" id="abac:LuPra_00043"/>
<dbReference type="Pfam" id="PF00486">
    <property type="entry name" value="Trans_reg_C"/>
    <property type="match status" value="1"/>
</dbReference>
<feature type="DNA-binding region" description="OmpR/PhoB-type" evidence="2">
    <location>
        <begin position="7"/>
        <end position="105"/>
    </location>
</feature>
<keyword evidence="1 2" id="KW-0238">DNA-binding</keyword>
<dbReference type="InterPro" id="IPR029058">
    <property type="entry name" value="AB_hydrolase_fold"/>
</dbReference>
<feature type="domain" description="OmpR/PhoB-type" evidence="3">
    <location>
        <begin position="7"/>
        <end position="105"/>
    </location>
</feature>
<dbReference type="PRINTS" id="PR00111">
    <property type="entry name" value="ABHYDROLASE"/>
</dbReference>
<keyword evidence="4" id="KW-0378">Hydrolase</keyword>
<evidence type="ECO:0000256" key="1">
    <source>
        <dbReference type="ARBA" id="ARBA00023125"/>
    </source>
</evidence>
<evidence type="ECO:0000313" key="4">
    <source>
        <dbReference type="EMBL" id="AMY06883.1"/>
    </source>
</evidence>
<dbReference type="GO" id="GO:0004064">
    <property type="term" value="F:arylesterase activity"/>
    <property type="evidence" value="ECO:0007669"/>
    <property type="project" value="UniProtKB-EC"/>
</dbReference>
<dbReference type="GO" id="GO:0003677">
    <property type="term" value="F:DNA binding"/>
    <property type="evidence" value="ECO:0007669"/>
    <property type="project" value="UniProtKB-UniRule"/>
</dbReference>
<dbReference type="RefSeq" id="WP_110168897.1">
    <property type="nucleotide sequence ID" value="NZ_CP015136.1"/>
</dbReference>
<proteinExistence type="predicted"/>
<accession>A0A143PF24</accession>
<reference evidence="4 5" key="1">
    <citation type="journal article" date="2016" name="Genome Announc.">
        <title>First Complete Genome Sequence of a Subdivision 6 Acidobacterium Strain.</title>
        <authorList>
            <person name="Huang S."/>
            <person name="Vieira S."/>
            <person name="Bunk B."/>
            <person name="Riedel T."/>
            <person name="Sproer C."/>
            <person name="Overmann J."/>
        </authorList>
    </citation>
    <scope>NUCLEOTIDE SEQUENCE [LARGE SCALE GENOMIC DNA]</scope>
    <source>
        <strain evidence="5">DSM 100886 HEG_-6_39</strain>
    </source>
</reference>
<dbReference type="InterPro" id="IPR036388">
    <property type="entry name" value="WH-like_DNA-bd_sf"/>
</dbReference>